<proteinExistence type="predicted"/>
<evidence type="ECO:0000313" key="1">
    <source>
        <dbReference type="EMBL" id="KJF67397.1"/>
    </source>
</evidence>
<organism evidence="1 2">
    <name type="scientific">Rhizobium nepotum 39/7</name>
    <dbReference type="NCBI Taxonomy" id="1368418"/>
    <lineage>
        <taxon>Bacteria</taxon>
        <taxon>Pseudomonadati</taxon>
        <taxon>Pseudomonadota</taxon>
        <taxon>Alphaproteobacteria</taxon>
        <taxon>Hyphomicrobiales</taxon>
        <taxon>Rhizobiaceae</taxon>
        <taxon>Rhizobium/Agrobacterium group</taxon>
        <taxon>Rhizobium</taxon>
    </lineage>
</organism>
<sequence>MNAPVSTTNIALKTAVSDEVIVNRDGSTGVQTTSDLALQLASSWPLQISGNAGKLFTTYAALAATAHGEFTPWVYADPDVSRNGMYRWNGAGWEWSLPLPYSFLIASNVGTGTTAAIKATTLSPVSSAALILLPIAVDYVGEAATVSFNGAAALAIKTNSGEDVLRLDGGSVVYGVISGETFRLANDEAIASLIYAARDEAIAAEDGAQLAQAGSEAARDIAAGYASDAVSQGNVPIYGTVVGMPELEIPAGINTVRVNGGVVAGDGKGGIYVDHDNGRSVAFVTAGTTSRSWYRADDSIGAAIWSGGTFRTMQERGRDIYCILDAPGQPDPSGNNDSTLALEAMAASGVKGELTVGSFVATRKIVLKPGVVWDGYSAPTLKFNLADGGFIFDSASKIIMAGSGLKEHTIAGATSRSVPNPDAGAAYLADSGTRGNTYRNVDYTQPFSAGVILDKGCRFNNIGVYANFDGLLGYMGNDGRLSDDWDVGVWSRNADWAGGENGVSYGHWRKAALLVSSHDIGDGIVPSAESQRWTGWKLQGFWGLSIRSPEATVGSNWGFADTIFQNCDIRSLCHQSGHLATSSIIQTPFSSPSGCIDIAGAVMARVNFFGGRRMGWDDVCDFFGHCEEIFFDMVYGESKSVKVNGSELPGSVGSRNVAFVGAGPILYKNNRKFAVDTTPHRPRDVALPGRYTVAATGVFNPTICIDDDSDEQRFASWSGPRVGRNQGWRVTNENNTVLAQLSNGGILSFPAGGSILFPTATTTELASVTSQINTENKFLWKIVWNSTTGILMRARGGSATASWGDMQNGSTITPA</sequence>
<protein>
    <submittedName>
        <fullName evidence="1">Uncharacterized protein</fullName>
    </submittedName>
</protein>
<dbReference type="EMBL" id="JWJH01000011">
    <property type="protein sequence ID" value="KJF67397.1"/>
    <property type="molecule type" value="Genomic_DNA"/>
</dbReference>
<reference evidence="1 2" key="1">
    <citation type="submission" date="2015-03" db="EMBL/GenBank/DDBJ databases">
        <title>Draft Genome Sequences of Agrobacterium nepotum Strain 39/7T (= CFBP 7436T = LMG 26435T) and Agrobacterium sp. Strain KFB 330 (= CFBP 8308 = LMG 28674).</title>
        <authorList>
            <person name="Kuzmanovic N."/>
            <person name="Pulawska J."/>
            <person name="Obradovic A."/>
        </authorList>
    </citation>
    <scope>NUCLEOTIDE SEQUENCE [LARGE SCALE GENOMIC DNA]</scope>
    <source>
        <strain evidence="1 2">39/7</strain>
    </source>
</reference>
<dbReference type="RefSeq" id="WP_045021060.1">
    <property type="nucleotide sequence ID" value="NZ_JWJH01000011.1"/>
</dbReference>
<gene>
    <name evidence="1" type="ORF">RS75_13020</name>
</gene>
<name>A0ABR5CRF1_9HYPH</name>
<evidence type="ECO:0000313" key="2">
    <source>
        <dbReference type="Proteomes" id="UP000052068"/>
    </source>
</evidence>
<keyword evidence="2" id="KW-1185">Reference proteome</keyword>
<accession>A0ABR5CRF1</accession>
<comment type="caution">
    <text evidence="1">The sequence shown here is derived from an EMBL/GenBank/DDBJ whole genome shotgun (WGS) entry which is preliminary data.</text>
</comment>
<dbReference type="Proteomes" id="UP000052068">
    <property type="component" value="Unassembled WGS sequence"/>
</dbReference>